<dbReference type="AlphaFoldDB" id="A0AAN6YJZ1"/>
<reference evidence="2" key="1">
    <citation type="journal article" date="2023" name="Mol. Phylogenet. Evol.">
        <title>Genome-scale phylogeny and comparative genomics of the fungal order Sordariales.</title>
        <authorList>
            <person name="Hensen N."/>
            <person name="Bonometti L."/>
            <person name="Westerberg I."/>
            <person name="Brannstrom I.O."/>
            <person name="Guillou S."/>
            <person name="Cros-Aarteil S."/>
            <person name="Calhoun S."/>
            <person name="Haridas S."/>
            <person name="Kuo A."/>
            <person name="Mondo S."/>
            <person name="Pangilinan J."/>
            <person name="Riley R."/>
            <person name="LaButti K."/>
            <person name="Andreopoulos B."/>
            <person name="Lipzen A."/>
            <person name="Chen C."/>
            <person name="Yan M."/>
            <person name="Daum C."/>
            <person name="Ng V."/>
            <person name="Clum A."/>
            <person name="Steindorff A."/>
            <person name="Ohm R.A."/>
            <person name="Martin F."/>
            <person name="Silar P."/>
            <person name="Natvig D.O."/>
            <person name="Lalanne C."/>
            <person name="Gautier V."/>
            <person name="Ament-Velasquez S.L."/>
            <person name="Kruys A."/>
            <person name="Hutchinson M.I."/>
            <person name="Powell A.J."/>
            <person name="Barry K."/>
            <person name="Miller A.N."/>
            <person name="Grigoriev I.V."/>
            <person name="Debuchy R."/>
            <person name="Gladieux P."/>
            <person name="Hiltunen Thoren M."/>
            <person name="Johannesson H."/>
        </authorList>
    </citation>
    <scope>NUCLEOTIDE SEQUENCE</scope>
    <source>
        <strain evidence="2">PSN293</strain>
    </source>
</reference>
<feature type="compositionally biased region" description="Basic residues" evidence="1">
    <location>
        <begin position="11"/>
        <end position="21"/>
    </location>
</feature>
<dbReference type="Proteomes" id="UP001301769">
    <property type="component" value="Unassembled WGS sequence"/>
</dbReference>
<dbReference type="EMBL" id="MU858046">
    <property type="protein sequence ID" value="KAK4219915.1"/>
    <property type="molecule type" value="Genomic_DNA"/>
</dbReference>
<protein>
    <submittedName>
        <fullName evidence="2">Uncharacterized protein</fullName>
    </submittedName>
</protein>
<feature type="region of interest" description="Disordered" evidence="1">
    <location>
        <begin position="1"/>
        <end position="23"/>
    </location>
</feature>
<accession>A0AAN6YJZ1</accession>
<evidence type="ECO:0000313" key="3">
    <source>
        <dbReference type="Proteomes" id="UP001301769"/>
    </source>
</evidence>
<organism evidence="2 3">
    <name type="scientific">Rhypophila decipiens</name>
    <dbReference type="NCBI Taxonomy" id="261697"/>
    <lineage>
        <taxon>Eukaryota</taxon>
        <taxon>Fungi</taxon>
        <taxon>Dikarya</taxon>
        <taxon>Ascomycota</taxon>
        <taxon>Pezizomycotina</taxon>
        <taxon>Sordariomycetes</taxon>
        <taxon>Sordariomycetidae</taxon>
        <taxon>Sordariales</taxon>
        <taxon>Naviculisporaceae</taxon>
        <taxon>Rhypophila</taxon>
    </lineage>
</organism>
<reference evidence="2" key="2">
    <citation type="submission" date="2023-05" db="EMBL/GenBank/DDBJ databases">
        <authorList>
            <consortium name="Lawrence Berkeley National Laboratory"/>
            <person name="Steindorff A."/>
            <person name="Hensen N."/>
            <person name="Bonometti L."/>
            <person name="Westerberg I."/>
            <person name="Brannstrom I.O."/>
            <person name="Guillou S."/>
            <person name="Cros-Aarteil S."/>
            <person name="Calhoun S."/>
            <person name="Haridas S."/>
            <person name="Kuo A."/>
            <person name="Mondo S."/>
            <person name="Pangilinan J."/>
            <person name="Riley R."/>
            <person name="Labutti K."/>
            <person name="Andreopoulos B."/>
            <person name="Lipzen A."/>
            <person name="Chen C."/>
            <person name="Yanf M."/>
            <person name="Daum C."/>
            <person name="Ng V."/>
            <person name="Clum A."/>
            <person name="Ohm R."/>
            <person name="Martin F."/>
            <person name="Silar P."/>
            <person name="Natvig D."/>
            <person name="Lalanne C."/>
            <person name="Gautier V."/>
            <person name="Ament-Velasquez S.L."/>
            <person name="Kruys A."/>
            <person name="Hutchinson M.I."/>
            <person name="Powell A.J."/>
            <person name="Barry K."/>
            <person name="Miller A.N."/>
            <person name="Grigoriev I.V."/>
            <person name="Debuchy R."/>
            <person name="Gladieux P."/>
            <person name="Thoren M.H."/>
            <person name="Johannesson H."/>
        </authorList>
    </citation>
    <scope>NUCLEOTIDE SEQUENCE</scope>
    <source>
        <strain evidence="2">PSN293</strain>
    </source>
</reference>
<gene>
    <name evidence="2" type="ORF">QBC37DRAFT_73635</name>
</gene>
<comment type="caution">
    <text evidence="2">The sequence shown here is derived from an EMBL/GenBank/DDBJ whole genome shotgun (WGS) entry which is preliminary data.</text>
</comment>
<evidence type="ECO:0000313" key="2">
    <source>
        <dbReference type="EMBL" id="KAK4219915.1"/>
    </source>
</evidence>
<name>A0AAN6YJZ1_9PEZI</name>
<evidence type="ECO:0000256" key="1">
    <source>
        <dbReference type="SAM" id="MobiDB-lite"/>
    </source>
</evidence>
<sequence>MAAQRETLSVKKPRGRPKRVKRLEPKNFTIHIQPKLHPDEVAHLHANYQSQDLPDLPVIADSDRVSEMPNPRRRRPYEVLLNRQREEIRPFCASMEDPDRNERVWVQFPRVLLSAEVERSYMSEERLGQLNILYTPWPDVYKYSTRFGLMEALGYAEIFVTTESDSWHKVFRITVLVLPDKPGPGGVDFIIGKLDLNRAYRGKWRPNWSEGQYAQHGTGHGHDTLIENNNLVASEYRGPLFPPTGR</sequence>
<proteinExistence type="predicted"/>
<keyword evidence="3" id="KW-1185">Reference proteome</keyword>